<name>A0A9W6XKG8_9STRA</name>
<reference evidence="2" key="1">
    <citation type="submission" date="2023-04" db="EMBL/GenBank/DDBJ databases">
        <title>Phytophthora fragariaefolia NBRC 109709.</title>
        <authorList>
            <person name="Ichikawa N."/>
            <person name="Sato H."/>
            <person name="Tonouchi N."/>
        </authorList>
    </citation>
    <scope>NUCLEOTIDE SEQUENCE</scope>
    <source>
        <strain evidence="2">NBRC 109709</strain>
    </source>
</reference>
<feature type="region of interest" description="Disordered" evidence="1">
    <location>
        <begin position="118"/>
        <end position="143"/>
    </location>
</feature>
<dbReference type="OrthoDB" id="97588at2759"/>
<sequence>MKEPAKEKRCENGDNADNDIENAFTNLVARWLVKGANGEWKLALKKTPNREELLRPVVRCKINSRARLSSKLTKASSSVVTQENTASCHTRTCKKLTKDFLKRSKELAILEPATIHQHSTVADRPPSNLQRNQKAPAKRKRTDEVTIDLKRECVEEKNAPPVVVARKTLKRILVLNKNTFSPTESNRPTKPAMCRRDSLPRTPKSETRGAQVVGKIAGTASQPSSGEADRSDIKNAGTEQVRPTIRRKTTRRLGINDTSDGISMLCNGKKKCKVEGCYRASYQRGLCPEHGGRDKCHVQNCKNYCHTQGSCKTHFGMNSRGPKSSTNSELVSIKRGAEASSKAQGLASSAASSRTGITEAQESPVTEAKKKRLRLQTSQKPSTSWNSSDLPNLFRSAGTKRVRETEERVVDVKREKVECSIPDVVEDRKDPELATDKSPATKPEEAVCKVRGCRQPAHSDGSCRKHEKRKRCKEDGCENLAARGAGGRCSRHGNKACQKKGCTLRARVRGRCSKHGGKYLCREPGCGRTVHLRGLCAAHLREAQTGAPPRGVHSRARVKKDAENGGQPAIPTRRAANH</sequence>
<feature type="compositionally biased region" description="Basic and acidic residues" evidence="1">
    <location>
        <begin position="194"/>
        <end position="207"/>
    </location>
</feature>
<evidence type="ECO:0000256" key="1">
    <source>
        <dbReference type="SAM" id="MobiDB-lite"/>
    </source>
</evidence>
<feature type="compositionally biased region" description="Polar residues" evidence="1">
    <location>
        <begin position="375"/>
        <end position="390"/>
    </location>
</feature>
<keyword evidence="3" id="KW-1185">Reference proteome</keyword>
<feature type="compositionally biased region" description="Polar residues" evidence="1">
    <location>
        <begin position="341"/>
        <end position="364"/>
    </location>
</feature>
<feature type="region of interest" description="Disordered" evidence="1">
    <location>
        <begin position="180"/>
        <end position="249"/>
    </location>
</feature>
<protein>
    <submittedName>
        <fullName evidence="2">Unnamed protein product</fullName>
    </submittedName>
</protein>
<dbReference type="PANTHER" id="PTHR31827:SF1">
    <property type="entry name" value="EMB|CAB89363.1"/>
    <property type="match status" value="1"/>
</dbReference>
<organism evidence="2 3">
    <name type="scientific">Phytophthora fragariaefolia</name>
    <dbReference type="NCBI Taxonomy" id="1490495"/>
    <lineage>
        <taxon>Eukaryota</taxon>
        <taxon>Sar</taxon>
        <taxon>Stramenopiles</taxon>
        <taxon>Oomycota</taxon>
        <taxon>Peronosporomycetes</taxon>
        <taxon>Peronosporales</taxon>
        <taxon>Peronosporaceae</taxon>
        <taxon>Phytophthora</taxon>
    </lineage>
</organism>
<proteinExistence type="predicted"/>
<feature type="region of interest" description="Disordered" evidence="1">
    <location>
        <begin position="318"/>
        <end position="392"/>
    </location>
</feature>
<dbReference type="Proteomes" id="UP001165121">
    <property type="component" value="Unassembled WGS sequence"/>
</dbReference>
<evidence type="ECO:0000313" key="2">
    <source>
        <dbReference type="EMBL" id="GMF41312.1"/>
    </source>
</evidence>
<gene>
    <name evidence="2" type="ORF">Pfra01_001302300</name>
</gene>
<dbReference type="PANTHER" id="PTHR31827">
    <property type="entry name" value="EMB|CAB89363.1"/>
    <property type="match status" value="1"/>
</dbReference>
<comment type="caution">
    <text evidence="2">The sequence shown here is derived from an EMBL/GenBank/DDBJ whole genome shotgun (WGS) entry which is preliminary data.</text>
</comment>
<accession>A0A9W6XKG8</accession>
<feature type="region of interest" description="Disordered" evidence="1">
    <location>
        <begin position="545"/>
        <end position="578"/>
    </location>
</feature>
<evidence type="ECO:0000313" key="3">
    <source>
        <dbReference type="Proteomes" id="UP001165121"/>
    </source>
</evidence>
<dbReference type="EMBL" id="BSXT01001327">
    <property type="protein sequence ID" value="GMF41312.1"/>
    <property type="molecule type" value="Genomic_DNA"/>
</dbReference>
<feature type="compositionally biased region" description="Polar residues" evidence="1">
    <location>
        <begin position="321"/>
        <end position="330"/>
    </location>
</feature>
<dbReference type="AlphaFoldDB" id="A0A9W6XKG8"/>